<gene>
    <name evidence="7" type="ORF">ACFQVD_32705</name>
</gene>
<accession>A0ABW2T9V8</accession>
<keyword evidence="8" id="KW-1185">Reference proteome</keyword>
<evidence type="ECO:0000256" key="3">
    <source>
        <dbReference type="ARBA" id="ARBA00022801"/>
    </source>
</evidence>
<dbReference type="PANTHER" id="PTHR43248">
    <property type="entry name" value="2-SUCCINYL-6-HYDROXY-2,4-CYCLOHEXADIENE-1-CARBOXYLATE SYNTHASE"/>
    <property type="match status" value="1"/>
</dbReference>
<dbReference type="SUPFAM" id="SSF53474">
    <property type="entry name" value="alpha/beta-Hydrolases"/>
    <property type="match status" value="1"/>
</dbReference>
<feature type="signal peptide" evidence="4">
    <location>
        <begin position="1"/>
        <end position="18"/>
    </location>
</feature>
<dbReference type="InterPro" id="IPR029058">
    <property type="entry name" value="AB_hydrolase_fold"/>
</dbReference>
<dbReference type="GO" id="GO:0016787">
    <property type="term" value="F:hydrolase activity"/>
    <property type="evidence" value="ECO:0007669"/>
    <property type="project" value="UniProtKB-KW"/>
</dbReference>
<feature type="domain" description="Peptidase S33 tripeptidyl aminopeptidase-like C-terminal" evidence="6">
    <location>
        <begin position="393"/>
        <end position="494"/>
    </location>
</feature>
<dbReference type="InterPro" id="IPR000073">
    <property type="entry name" value="AB_hydrolase_1"/>
</dbReference>
<sequence length="498" mass="52137">MRSRVTAVLAAVALLASACTGTDVPADASGGTGAGRGVAGAALGWNECEDGFECAKLAVPLDHSKPDGEKIELSVIRLPASGKRIGSILLNPGGPGASGVQYARSARTAVSEAVRERFDVVGFDPRGVGESAPVRCLSPSELDVFVGLDNSPDSPGEVTVLKEGAQRFAAGCETRSGRLLPYVGTADAARDMDLLRAAVGDSHLTYLGKSYGTQLGAVYADLFPDRVRALVLDGAVDPSLGPLELNTAQARGFEVALDAFLENCLAATDCPFQGSVASARAEITELLRRADTASLTNRTGDDRTVTEAWAMLGVITPLYDRQAWPVLRQALAQALKGDGTVLLRMADLLVDRGEDGEYTNQTESNLAVNCVDSVYPQDPAAYAEAAEQAARVAPLFGAYVMWSSLPCAYWPVKAGAREKIDAPGAPPIMVVGTRRDPATPYQWSEALASQLSSGVLVGFDGDGHTAYLTGSACVDRLVDDYLIDLTVPADGTQCPKIG</sequence>
<feature type="chain" id="PRO_5045142948" evidence="4">
    <location>
        <begin position="19"/>
        <end position="498"/>
    </location>
</feature>
<evidence type="ECO:0000256" key="2">
    <source>
        <dbReference type="ARBA" id="ARBA00022729"/>
    </source>
</evidence>
<dbReference type="Pfam" id="PF00561">
    <property type="entry name" value="Abhydrolase_1"/>
    <property type="match status" value="1"/>
</dbReference>
<reference evidence="8" key="1">
    <citation type="journal article" date="2019" name="Int. J. Syst. Evol. Microbiol.">
        <title>The Global Catalogue of Microorganisms (GCM) 10K type strain sequencing project: providing services to taxonomists for standard genome sequencing and annotation.</title>
        <authorList>
            <consortium name="The Broad Institute Genomics Platform"/>
            <consortium name="The Broad Institute Genome Sequencing Center for Infectious Disease"/>
            <person name="Wu L."/>
            <person name="Ma J."/>
        </authorList>
    </citation>
    <scope>NUCLEOTIDE SEQUENCE [LARGE SCALE GENOMIC DNA]</scope>
    <source>
        <strain evidence="8">JCM 10083</strain>
    </source>
</reference>
<dbReference type="Pfam" id="PF08386">
    <property type="entry name" value="Abhydrolase_4"/>
    <property type="match status" value="1"/>
</dbReference>
<evidence type="ECO:0000259" key="5">
    <source>
        <dbReference type="Pfam" id="PF00561"/>
    </source>
</evidence>
<evidence type="ECO:0000256" key="1">
    <source>
        <dbReference type="ARBA" id="ARBA00010088"/>
    </source>
</evidence>
<comment type="similarity">
    <text evidence="1">Belongs to the peptidase S33 family.</text>
</comment>
<evidence type="ECO:0000313" key="7">
    <source>
        <dbReference type="EMBL" id="MFC7604877.1"/>
    </source>
</evidence>
<keyword evidence="3 7" id="KW-0378">Hydrolase</keyword>
<dbReference type="InterPro" id="IPR051601">
    <property type="entry name" value="Serine_prot/Carboxylest_S33"/>
</dbReference>
<feature type="domain" description="AB hydrolase-1" evidence="5">
    <location>
        <begin position="88"/>
        <end position="272"/>
    </location>
</feature>
<dbReference type="Gene3D" id="3.40.50.1820">
    <property type="entry name" value="alpha/beta hydrolase"/>
    <property type="match status" value="1"/>
</dbReference>
<dbReference type="EMBL" id="JBHTEE010000001">
    <property type="protein sequence ID" value="MFC7604877.1"/>
    <property type="molecule type" value="Genomic_DNA"/>
</dbReference>
<organism evidence="7 8">
    <name type="scientific">Streptosporangium amethystogenes subsp. fukuiense</name>
    <dbReference type="NCBI Taxonomy" id="698418"/>
    <lineage>
        <taxon>Bacteria</taxon>
        <taxon>Bacillati</taxon>
        <taxon>Actinomycetota</taxon>
        <taxon>Actinomycetes</taxon>
        <taxon>Streptosporangiales</taxon>
        <taxon>Streptosporangiaceae</taxon>
        <taxon>Streptosporangium</taxon>
    </lineage>
</organism>
<evidence type="ECO:0000313" key="8">
    <source>
        <dbReference type="Proteomes" id="UP001596514"/>
    </source>
</evidence>
<protein>
    <submittedName>
        <fullName evidence="7">Alpha/beta hydrolase</fullName>
    </submittedName>
</protein>
<keyword evidence="2 4" id="KW-0732">Signal</keyword>
<dbReference type="Proteomes" id="UP001596514">
    <property type="component" value="Unassembled WGS sequence"/>
</dbReference>
<name>A0ABW2T9V8_9ACTN</name>
<evidence type="ECO:0000259" key="6">
    <source>
        <dbReference type="Pfam" id="PF08386"/>
    </source>
</evidence>
<dbReference type="InterPro" id="IPR013595">
    <property type="entry name" value="Pept_S33_TAP-like_C"/>
</dbReference>
<comment type="caution">
    <text evidence="7">The sequence shown here is derived from an EMBL/GenBank/DDBJ whole genome shotgun (WGS) entry which is preliminary data.</text>
</comment>
<evidence type="ECO:0000256" key="4">
    <source>
        <dbReference type="SAM" id="SignalP"/>
    </source>
</evidence>
<proteinExistence type="inferred from homology"/>
<dbReference type="RefSeq" id="WP_343971398.1">
    <property type="nucleotide sequence ID" value="NZ_BAAAGK010000089.1"/>
</dbReference>
<dbReference type="PROSITE" id="PS51257">
    <property type="entry name" value="PROKAR_LIPOPROTEIN"/>
    <property type="match status" value="1"/>
</dbReference>
<dbReference type="PANTHER" id="PTHR43248:SF29">
    <property type="entry name" value="TRIPEPTIDYL AMINOPEPTIDASE"/>
    <property type="match status" value="1"/>
</dbReference>